<evidence type="ECO:0000256" key="1">
    <source>
        <dbReference type="SAM" id="SignalP"/>
    </source>
</evidence>
<dbReference type="EMBL" id="JAGDQJ010000043">
    <property type="protein sequence ID" value="MBO1628381.1"/>
    <property type="molecule type" value="Genomic_DNA"/>
</dbReference>
<dbReference type="RefSeq" id="WP_208019424.1">
    <property type="nucleotide sequence ID" value="NZ_JAGDQJ010000043.1"/>
</dbReference>
<keyword evidence="1" id="KW-0732">Signal</keyword>
<feature type="signal peptide" evidence="1">
    <location>
        <begin position="1"/>
        <end position="28"/>
    </location>
</feature>
<name>A0ABS3P6A2_9BACI</name>
<reference evidence="2 3" key="1">
    <citation type="submission" date="2021-03" db="EMBL/GenBank/DDBJ databases">
        <title>Identification of novel Bacillus strains.</title>
        <authorList>
            <person name="Xiao Z."/>
            <person name="Li Y."/>
            <person name="Shen J."/>
        </authorList>
    </citation>
    <scope>NUCLEOTIDE SEQUENCE [LARGE SCALE GENOMIC DNA]</scope>
    <source>
        <strain evidence="2 3">SY8</strain>
    </source>
</reference>
<proteinExistence type="predicted"/>
<protein>
    <submittedName>
        <fullName evidence="2">Uncharacterized protein</fullName>
    </submittedName>
</protein>
<keyword evidence="3" id="KW-1185">Reference proteome</keyword>
<comment type="caution">
    <text evidence="2">The sequence shown here is derived from an EMBL/GenBank/DDBJ whole genome shotgun (WGS) entry which is preliminary data.</text>
</comment>
<sequence length="427" mass="47473">MTYKKKVIPAALAFAVLASPVFSLKAEASTISATSSAITSVEKENPSLNLKEGQVSEENSNVNQEFDANYINNNIIKANFPSVTPPHIKEAKPLEYLYLDYSYINGNKIIGDWRNKELKHMDPPPRFYYDLQFMGYSPSQIEEYFGSTYGESFVKGLVLETLESFFQTRYAQDPNDPDVQKILHSKYYEKSEAENSWWLPEFFEGEGGLKRAILEEFGKKSLDELGIQVIWGDNNWGAEKAVTIGYSAKTPFNPLKDAVLTEKKYLKKVPGGSASIPAKNTGYEVTFDIKTGLTNEQSQSFAHTVGVNAGVGIEDIFEIGASYEFQSTFGTSISLSEEQTVSRKFSLTNESDRSITAALYQVTAEYSLKPGSVATGIVNKTVKSPFAQFWQGGHYWDTSTKVKVSSTSTGAIKTDDLKLVRSDVLEK</sequence>
<accession>A0ABS3P6A2</accession>
<organism evidence="2 3">
    <name type="scientific">Bacillus arachidis</name>
    <dbReference type="NCBI Taxonomy" id="2819290"/>
    <lineage>
        <taxon>Bacteria</taxon>
        <taxon>Bacillati</taxon>
        <taxon>Bacillota</taxon>
        <taxon>Bacilli</taxon>
        <taxon>Bacillales</taxon>
        <taxon>Bacillaceae</taxon>
        <taxon>Bacillus</taxon>
    </lineage>
</organism>
<evidence type="ECO:0000313" key="2">
    <source>
        <dbReference type="EMBL" id="MBO1628381.1"/>
    </source>
</evidence>
<evidence type="ECO:0000313" key="3">
    <source>
        <dbReference type="Proteomes" id="UP000677611"/>
    </source>
</evidence>
<gene>
    <name evidence="2" type="ORF">J4P90_24910</name>
</gene>
<feature type="chain" id="PRO_5047251095" evidence="1">
    <location>
        <begin position="29"/>
        <end position="427"/>
    </location>
</feature>
<dbReference type="Proteomes" id="UP000677611">
    <property type="component" value="Unassembled WGS sequence"/>
</dbReference>